<name>A0A8X6HCJ2_TRICU</name>
<dbReference type="AlphaFoldDB" id="A0A8X6HCJ2"/>
<keyword evidence="2" id="KW-1185">Reference proteome</keyword>
<dbReference type="OrthoDB" id="10544049at2759"/>
<dbReference type="Proteomes" id="UP000887116">
    <property type="component" value="Unassembled WGS sequence"/>
</dbReference>
<dbReference type="EMBL" id="BMAO01027757">
    <property type="protein sequence ID" value="GFR19475.1"/>
    <property type="molecule type" value="Genomic_DNA"/>
</dbReference>
<gene>
    <name evidence="1" type="ORF">TNCT_315881</name>
</gene>
<reference evidence="1" key="1">
    <citation type="submission" date="2020-07" db="EMBL/GenBank/DDBJ databases">
        <title>Multicomponent nature underlies the extraordinary mechanical properties of spider dragline silk.</title>
        <authorList>
            <person name="Kono N."/>
            <person name="Nakamura H."/>
            <person name="Mori M."/>
            <person name="Yoshida Y."/>
            <person name="Ohtoshi R."/>
            <person name="Malay A.D."/>
            <person name="Moran D.A.P."/>
            <person name="Tomita M."/>
            <person name="Numata K."/>
            <person name="Arakawa K."/>
        </authorList>
    </citation>
    <scope>NUCLEOTIDE SEQUENCE</scope>
</reference>
<organism evidence="1 2">
    <name type="scientific">Trichonephila clavata</name>
    <name type="common">Joro spider</name>
    <name type="synonym">Nephila clavata</name>
    <dbReference type="NCBI Taxonomy" id="2740835"/>
    <lineage>
        <taxon>Eukaryota</taxon>
        <taxon>Metazoa</taxon>
        <taxon>Ecdysozoa</taxon>
        <taxon>Arthropoda</taxon>
        <taxon>Chelicerata</taxon>
        <taxon>Arachnida</taxon>
        <taxon>Araneae</taxon>
        <taxon>Araneomorphae</taxon>
        <taxon>Entelegynae</taxon>
        <taxon>Araneoidea</taxon>
        <taxon>Nephilidae</taxon>
        <taxon>Trichonephila</taxon>
    </lineage>
</organism>
<protein>
    <submittedName>
        <fullName evidence="1">Uncharacterized protein</fullName>
    </submittedName>
</protein>
<comment type="caution">
    <text evidence="1">The sequence shown here is derived from an EMBL/GenBank/DDBJ whole genome shotgun (WGS) entry which is preliminary data.</text>
</comment>
<evidence type="ECO:0000313" key="2">
    <source>
        <dbReference type="Proteomes" id="UP000887116"/>
    </source>
</evidence>
<evidence type="ECO:0000313" key="1">
    <source>
        <dbReference type="EMBL" id="GFR19475.1"/>
    </source>
</evidence>
<proteinExistence type="predicted"/>
<accession>A0A8X6HCJ2</accession>
<sequence>MEAPSNADKVFFDLYMIEAVNEDENQWKNYHKVPKKFRSLKLCGIDPKDFKFRLRTYRESVCKSGPSKEVFVKKAKKEGKNLNTVLL</sequence>